<protein>
    <recommendedName>
        <fullName evidence="6">Replication initiation control protein YabA</fullName>
    </recommendedName>
</protein>
<keyword evidence="3 6" id="KW-0479">Metal-binding</keyword>
<keyword evidence="4 6" id="KW-0862">Zinc</keyword>
<keyword evidence="9" id="KW-1185">Reference proteome</keyword>
<feature type="region of interest" description="Disordered" evidence="7">
    <location>
        <begin position="52"/>
        <end position="77"/>
    </location>
</feature>
<evidence type="ECO:0000256" key="4">
    <source>
        <dbReference type="ARBA" id="ARBA00022833"/>
    </source>
</evidence>
<evidence type="ECO:0000256" key="5">
    <source>
        <dbReference type="ARBA" id="ARBA00022880"/>
    </source>
</evidence>
<evidence type="ECO:0000256" key="7">
    <source>
        <dbReference type="SAM" id="MobiDB-lite"/>
    </source>
</evidence>
<proteinExistence type="inferred from homology"/>
<dbReference type="GO" id="GO:0008270">
    <property type="term" value="F:zinc ion binding"/>
    <property type="evidence" value="ECO:0007669"/>
    <property type="project" value="UniProtKB-UniRule"/>
</dbReference>
<comment type="similarity">
    <text evidence="6">Belongs to the YabA family.</text>
</comment>
<dbReference type="Pfam" id="PF06156">
    <property type="entry name" value="YabA"/>
    <property type="match status" value="1"/>
</dbReference>
<dbReference type="Proteomes" id="UP001144204">
    <property type="component" value="Unassembled WGS sequence"/>
</dbReference>
<comment type="caution">
    <text evidence="8">The sequence shown here is derived from an EMBL/GenBank/DDBJ whole genome shotgun (WGS) entry which is preliminary data.</text>
</comment>
<gene>
    <name evidence="6" type="primary">yabA</name>
    <name evidence="8" type="ORF">WR164_11360</name>
</gene>
<dbReference type="GO" id="GO:0006260">
    <property type="term" value="P:DNA replication"/>
    <property type="evidence" value="ECO:0007669"/>
    <property type="project" value="UniProtKB-KW"/>
</dbReference>
<feature type="binding site" evidence="6">
    <location>
        <position position="95"/>
    </location>
    <ligand>
        <name>Zn(2+)</name>
        <dbReference type="ChEBI" id="CHEBI:29105"/>
    </ligand>
</feature>
<dbReference type="HAMAP" id="MF_01159">
    <property type="entry name" value="YabA"/>
    <property type="match status" value="1"/>
</dbReference>
<evidence type="ECO:0000313" key="9">
    <source>
        <dbReference type="Proteomes" id="UP001144204"/>
    </source>
</evidence>
<sequence>MDQRELYEGFKSMEAQTQLMLEKCSELRKGMTDVLEQNTELKIENQHLRELLKNNQNQLENPKNDDGEEIAQSSSRLSKSRKNLEKLYNEGFHVCTEFFGQHRDEGQNCIFCTELIYRNRR</sequence>
<feature type="binding site" evidence="6">
    <location>
        <position position="109"/>
    </location>
    <ligand>
        <name>Zn(2+)</name>
        <dbReference type="ChEBI" id="CHEBI:29105"/>
    </ligand>
</feature>
<name>A0A9W6B1J0_9LACO</name>
<evidence type="ECO:0000256" key="2">
    <source>
        <dbReference type="ARBA" id="ARBA00022705"/>
    </source>
</evidence>
<reference evidence="8" key="2">
    <citation type="journal article" date="2023" name="PLoS ONE">
        <title>Philodulcilactobacillus myokoensis gen. nov., sp. nov., a fructophilic, acidophilic, and agar-phobic lactic acid bacterium isolated from fermented vegetable extracts.</title>
        <authorList>
            <person name="Kouya T."/>
            <person name="Ishiyama Y."/>
            <person name="Ohashi S."/>
            <person name="Kumakubo R."/>
            <person name="Yamazaki T."/>
            <person name="Otaki T."/>
        </authorList>
    </citation>
    <scope>NUCLEOTIDE SEQUENCE</scope>
    <source>
        <strain evidence="8">WR16-4</strain>
    </source>
</reference>
<organism evidence="8 9">
    <name type="scientific">Philodulcilactobacillus myokoensis</name>
    <dbReference type="NCBI Taxonomy" id="2929573"/>
    <lineage>
        <taxon>Bacteria</taxon>
        <taxon>Bacillati</taxon>
        <taxon>Bacillota</taxon>
        <taxon>Bacilli</taxon>
        <taxon>Lactobacillales</taxon>
        <taxon>Lactobacillaceae</taxon>
        <taxon>Philodulcilactobacillus</taxon>
    </lineage>
</organism>
<accession>A0A9W6B1J0</accession>
<dbReference type="GO" id="GO:0008156">
    <property type="term" value="P:negative regulation of DNA replication"/>
    <property type="evidence" value="ECO:0007669"/>
    <property type="project" value="UniProtKB-UniRule"/>
</dbReference>
<comment type="cofactor">
    <cofactor evidence="6">
        <name>Zn(2+)</name>
        <dbReference type="ChEBI" id="CHEBI:29105"/>
    </cofactor>
    <text evidence="6">Binds 1 zinc ion per subunit.</text>
</comment>
<keyword evidence="2 6" id="KW-0235">DNA replication</keyword>
<reference evidence="8" key="1">
    <citation type="submission" date="2022-07" db="EMBL/GenBank/DDBJ databases">
        <authorList>
            <person name="Kouya T."/>
            <person name="Ishiyama Y."/>
        </authorList>
    </citation>
    <scope>NUCLEOTIDE SEQUENCE</scope>
    <source>
        <strain evidence="8">WR16-4</strain>
    </source>
</reference>
<dbReference type="GO" id="GO:0043590">
    <property type="term" value="C:bacterial nucleoid"/>
    <property type="evidence" value="ECO:0007669"/>
    <property type="project" value="UniProtKB-UniRule"/>
</dbReference>
<evidence type="ECO:0000313" key="8">
    <source>
        <dbReference type="EMBL" id="GLB47157.1"/>
    </source>
</evidence>
<dbReference type="AlphaFoldDB" id="A0A9W6B1J0"/>
<evidence type="ECO:0000256" key="1">
    <source>
        <dbReference type="ARBA" id="ARBA00022490"/>
    </source>
</evidence>
<comment type="subunit">
    <text evidence="6">Homotetramer. Interacts with both DnaA and DnaN, acting as a bridge between these two proteins.</text>
</comment>
<feature type="binding site" evidence="6">
    <location>
        <position position="112"/>
    </location>
    <ligand>
        <name>Zn(2+)</name>
        <dbReference type="ChEBI" id="CHEBI:29105"/>
    </ligand>
</feature>
<dbReference type="EMBL" id="BRPL01000002">
    <property type="protein sequence ID" value="GLB47157.1"/>
    <property type="molecule type" value="Genomic_DNA"/>
</dbReference>
<evidence type="ECO:0000256" key="3">
    <source>
        <dbReference type="ARBA" id="ARBA00022723"/>
    </source>
</evidence>
<dbReference type="InterPro" id="IPR010377">
    <property type="entry name" value="YabA"/>
</dbReference>
<feature type="binding site" evidence="6">
    <location>
        <position position="93"/>
    </location>
    <ligand>
        <name>Zn(2+)</name>
        <dbReference type="ChEBI" id="CHEBI:29105"/>
    </ligand>
</feature>
<evidence type="ECO:0000256" key="6">
    <source>
        <dbReference type="HAMAP-Rule" id="MF_01159"/>
    </source>
</evidence>
<keyword evidence="1 6" id="KW-0963">Cytoplasm</keyword>
<dbReference type="RefSeq" id="WP_286136614.1">
    <property type="nucleotide sequence ID" value="NZ_BRPL01000002.1"/>
</dbReference>
<dbReference type="PIRSF" id="PIRSF021439">
    <property type="entry name" value="DUF972"/>
    <property type="match status" value="1"/>
</dbReference>
<comment type="subcellular location">
    <subcellularLocation>
        <location evidence="6">Cytoplasm</location>
        <location evidence="6">Nucleoid</location>
    </subcellularLocation>
    <text evidence="6">Localizes in tight foci, which correspond to the replisome at mid-cell throughout the cell cycle.</text>
</comment>
<keyword evidence="5 6" id="KW-0236">DNA replication inhibitor</keyword>
<comment type="function">
    <text evidence="6">Involved in control of chromosome replication initiation. Inhibits the cooperative binding of DnaA to the oriC region, thus negatively regulating initiation of chromosome replication. Inhibits the ability of DnaA-ATP to form a helix on DNA; does not disassemble preformed DnaA-DNA helices. Decreases the residence time of DnaA on the chromosome at its binding sites (oriC, replication forks and promoter-binding sites). Tethers DnaA to the replication machinery via the DNA polymerase beta sliding clamp subunit (dnaN). Associates with oriC and other DnaA targets on the chromosome in a DnaA-dependent manner.</text>
</comment>